<name>A0ABD2CDJ6_VESMC</name>
<organism evidence="2 3">
    <name type="scientific">Vespula maculifrons</name>
    <name type="common">Eastern yellow jacket</name>
    <name type="synonym">Wasp</name>
    <dbReference type="NCBI Taxonomy" id="7453"/>
    <lineage>
        <taxon>Eukaryota</taxon>
        <taxon>Metazoa</taxon>
        <taxon>Ecdysozoa</taxon>
        <taxon>Arthropoda</taxon>
        <taxon>Hexapoda</taxon>
        <taxon>Insecta</taxon>
        <taxon>Pterygota</taxon>
        <taxon>Neoptera</taxon>
        <taxon>Endopterygota</taxon>
        <taxon>Hymenoptera</taxon>
        <taxon>Apocrita</taxon>
        <taxon>Aculeata</taxon>
        <taxon>Vespoidea</taxon>
        <taxon>Vespidae</taxon>
        <taxon>Vespinae</taxon>
        <taxon>Vespula</taxon>
    </lineage>
</organism>
<protein>
    <submittedName>
        <fullName evidence="2">Uncharacterized protein</fullName>
    </submittedName>
</protein>
<gene>
    <name evidence="2" type="ORF">V1477_008626</name>
</gene>
<dbReference type="Proteomes" id="UP001607303">
    <property type="component" value="Unassembled WGS sequence"/>
</dbReference>
<sequence>MQQARETYIYNSFDDISSIDEELENLDLEVTFTDNKNDDTLPEATASELLSESVVEPEN</sequence>
<proteinExistence type="predicted"/>
<accession>A0ABD2CDJ6</accession>
<evidence type="ECO:0000256" key="1">
    <source>
        <dbReference type="SAM" id="MobiDB-lite"/>
    </source>
</evidence>
<comment type="caution">
    <text evidence="2">The sequence shown here is derived from an EMBL/GenBank/DDBJ whole genome shotgun (WGS) entry which is preliminary data.</text>
</comment>
<reference evidence="2 3" key="1">
    <citation type="journal article" date="2024" name="Ann. Entomol. Soc. Am.">
        <title>Genomic analyses of the southern and eastern yellowjacket wasps (Hymenoptera: Vespidae) reveal evolutionary signatures of social life.</title>
        <authorList>
            <person name="Catto M.A."/>
            <person name="Caine P.B."/>
            <person name="Orr S.E."/>
            <person name="Hunt B.G."/>
            <person name="Goodisman M.A.D."/>
        </authorList>
    </citation>
    <scope>NUCLEOTIDE SEQUENCE [LARGE SCALE GENOMIC DNA]</scope>
    <source>
        <strain evidence="2">232</strain>
        <tissue evidence="2">Head and thorax</tissue>
    </source>
</reference>
<keyword evidence="3" id="KW-1185">Reference proteome</keyword>
<evidence type="ECO:0000313" key="3">
    <source>
        <dbReference type="Proteomes" id="UP001607303"/>
    </source>
</evidence>
<feature type="region of interest" description="Disordered" evidence="1">
    <location>
        <begin position="34"/>
        <end position="59"/>
    </location>
</feature>
<feature type="compositionally biased region" description="Low complexity" evidence="1">
    <location>
        <begin position="47"/>
        <end position="59"/>
    </location>
</feature>
<evidence type="ECO:0000313" key="2">
    <source>
        <dbReference type="EMBL" id="KAL2743137.1"/>
    </source>
</evidence>
<dbReference type="AlphaFoldDB" id="A0ABD2CDJ6"/>
<dbReference type="EMBL" id="JAYRBN010000056">
    <property type="protein sequence ID" value="KAL2743137.1"/>
    <property type="molecule type" value="Genomic_DNA"/>
</dbReference>